<evidence type="ECO:0000313" key="4">
    <source>
        <dbReference type="Proteomes" id="UP001408356"/>
    </source>
</evidence>
<feature type="region of interest" description="Disordered" evidence="1">
    <location>
        <begin position="101"/>
        <end position="184"/>
    </location>
</feature>
<keyword evidence="4" id="KW-1185">Reference proteome</keyword>
<protein>
    <recommendedName>
        <fullName evidence="2">J domain-containing protein</fullName>
    </recommendedName>
</protein>
<name>A0ABR2UEK9_9PEZI</name>
<evidence type="ECO:0000256" key="1">
    <source>
        <dbReference type="SAM" id="MobiDB-lite"/>
    </source>
</evidence>
<dbReference type="Proteomes" id="UP001408356">
    <property type="component" value="Unassembled WGS sequence"/>
</dbReference>
<evidence type="ECO:0000313" key="3">
    <source>
        <dbReference type="EMBL" id="KAK9412903.1"/>
    </source>
</evidence>
<sequence>MSRDSSSPSAGSDLYADLGLKSGDVISLPRREKEKLIKKAYLEKSRARNAHRPDNLAEAQKARDGAAKAEAAYSILSKVETRWKYEQEVKAEQTRRDIAAEFEAGYETSGSSTVEQDGGQTQLGKRKRDADKDQQENSDGSDTGVVVISSPTAKKPRVMLPIPGSDDGQKGKSPAKSLQPVSDEDDDVVFVRSDRIRRQILPPPITIPEMMIDLTKDSSEENVLPSIAQQRQQLAGRAPPTPIQYDRAHYGTLEGFVADFRKYASTKDKNPTSKNLQEWARKVFRVHKNRYQDRDKQIVKKLKPILGEDKRVIEYAYDSFLRDMKRMTPRMVECLGELDSTNPYFEDQIDRAQMEAARAGILAIAKDAEKCLDIIKGLGDKMKNENGELPPEADTLEWQQATMTELYPISDEVERLLKSEVRLAEVKESLERVKAAMCTVPSKKEKHWADQAKLEQHNLDQNSWIVTQYQLMLNDWL</sequence>
<dbReference type="PROSITE" id="PS50076">
    <property type="entry name" value="DNAJ_2"/>
    <property type="match status" value="1"/>
</dbReference>
<reference evidence="3 4" key="1">
    <citation type="journal article" date="2024" name="J. Plant Pathol.">
        <title>Sequence and assembly of the genome of Seiridium unicorne, isolate CBS 538.82, causal agent of cypress canker disease.</title>
        <authorList>
            <person name="Scali E."/>
            <person name="Rocca G.D."/>
            <person name="Danti R."/>
            <person name="Garbelotto M."/>
            <person name="Barberini S."/>
            <person name="Baroncelli R."/>
            <person name="Emiliani G."/>
        </authorList>
    </citation>
    <scope>NUCLEOTIDE SEQUENCE [LARGE SCALE GENOMIC DNA]</scope>
    <source>
        <strain evidence="3 4">BM-138-508</strain>
    </source>
</reference>
<comment type="caution">
    <text evidence="3">The sequence shown here is derived from an EMBL/GenBank/DDBJ whole genome shotgun (WGS) entry which is preliminary data.</text>
</comment>
<feature type="domain" description="J" evidence="2">
    <location>
        <begin position="13"/>
        <end position="89"/>
    </location>
</feature>
<dbReference type="Gene3D" id="1.10.287.110">
    <property type="entry name" value="DnaJ domain"/>
    <property type="match status" value="1"/>
</dbReference>
<evidence type="ECO:0000259" key="2">
    <source>
        <dbReference type="PROSITE" id="PS50076"/>
    </source>
</evidence>
<accession>A0ABR2UEK9</accession>
<proteinExistence type="predicted"/>
<feature type="compositionally biased region" description="Basic and acidic residues" evidence="1">
    <location>
        <begin position="45"/>
        <end position="67"/>
    </location>
</feature>
<feature type="compositionally biased region" description="Polar residues" evidence="1">
    <location>
        <begin position="108"/>
        <end position="123"/>
    </location>
</feature>
<dbReference type="EMBL" id="JARVKF010000447">
    <property type="protein sequence ID" value="KAK9412903.1"/>
    <property type="molecule type" value="Genomic_DNA"/>
</dbReference>
<feature type="region of interest" description="Disordered" evidence="1">
    <location>
        <begin position="45"/>
        <end position="68"/>
    </location>
</feature>
<organism evidence="3 4">
    <name type="scientific">Seiridium unicorne</name>
    <dbReference type="NCBI Taxonomy" id="138068"/>
    <lineage>
        <taxon>Eukaryota</taxon>
        <taxon>Fungi</taxon>
        <taxon>Dikarya</taxon>
        <taxon>Ascomycota</taxon>
        <taxon>Pezizomycotina</taxon>
        <taxon>Sordariomycetes</taxon>
        <taxon>Xylariomycetidae</taxon>
        <taxon>Amphisphaeriales</taxon>
        <taxon>Sporocadaceae</taxon>
        <taxon>Seiridium</taxon>
    </lineage>
</organism>
<dbReference type="InterPro" id="IPR001623">
    <property type="entry name" value="DnaJ_domain"/>
</dbReference>
<dbReference type="InterPro" id="IPR036869">
    <property type="entry name" value="J_dom_sf"/>
</dbReference>
<gene>
    <name evidence="3" type="ORF">SUNI508_12316</name>
</gene>